<keyword evidence="2" id="KW-1185">Reference proteome</keyword>
<organism evidence="1 2">
    <name type="scientific">Psychroflexus salinarum</name>
    <dbReference type="NCBI Taxonomy" id="546024"/>
    <lineage>
        <taxon>Bacteria</taxon>
        <taxon>Pseudomonadati</taxon>
        <taxon>Bacteroidota</taxon>
        <taxon>Flavobacteriia</taxon>
        <taxon>Flavobacteriales</taxon>
        <taxon>Flavobacteriaceae</taxon>
        <taxon>Psychroflexus</taxon>
    </lineage>
</organism>
<dbReference type="EMBL" id="JBHTIV010000006">
    <property type="protein sequence ID" value="MFD0932125.1"/>
    <property type="molecule type" value="Genomic_DNA"/>
</dbReference>
<sequence>MFNLIRNGCLGKNILGFLILVFLNSSINAPDIYLKTIDYNEQETIIELIVEKGLGFEDAIREQGHDNELPEKSASKKVQLDLIYNSYSSDFLSFNFNTKDSLAINYSDLIYSQNHSKIFLPPPEFRV</sequence>
<dbReference type="RefSeq" id="WP_379657458.1">
    <property type="nucleotide sequence ID" value="NZ_JBHTIV010000006.1"/>
</dbReference>
<comment type="caution">
    <text evidence="1">The sequence shown here is derived from an EMBL/GenBank/DDBJ whole genome shotgun (WGS) entry which is preliminary data.</text>
</comment>
<gene>
    <name evidence="1" type="ORF">ACFQ0R_05860</name>
</gene>
<proteinExistence type="predicted"/>
<name>A0ABW3GNR5_9FLAO</name>
<reference evidence="2" key="1">
    <citation type="journal article" date="2019" name="Int. J. Syst. Evol. Microbiol.">
        <title>The Global Catalogue of Microorganisms (GCM) 10K type strain sequencing project: providing services to taxonomists for standard genome sequencing and annotation.</title>
        <authorList>
            <consortium name="The Broad Institute Genomics Platform"/>
            <consortium name="The Broad Institute Genome Sequencing Center for Infectious Disease"/>
            <person name="Wu L."/>
            <person name="Ma J."/>
        </authorList>
    </citation>
    <scope>NUCLEOTIDE SEQUENCE [LARGE SCALE GENOMIC DNA]</scope>
    <source>
        <strain evidence="2">CCUG 56752</strain>
    </source>
</reference>
<protein>
    <submittedName>
        <fullName evidence="1">Uncharacterized protein</fullName>
    </submittedName>
</protein>
<evidence type="ECO:0000313" key="1">
    <source>
        <dbReference type="EMBL" id="MFD0932125.1"/>
    </source>
</evidence>
<accession>A0ABW3GNR5</accession>
<dbReference type="Proteomes" id="UP001597049">
    <property type="component" value="Unassembled WGS sequence"/>
</dbReference>
<evidence type="ECO:0000313" key="2">
    <source>
        <dbReference type="Proteomes" id="UP001597049"/>
    </source>
</evidence>